<sequence length="121" mass="13485">MKILLLFTALLLQQAVSAQQNVRISFLNDYKDVYHLSLILYTPDGKNQTRVSNLEPGQVKTYTLPAGTEVYVADWKQESFAMQGNDIKASGQKPDLVLGGDKKEIAITLSRFKKVAPQANK</sequence>
<reference evidence="2 3" key="1">
    <citation type="submission" date="2016-11" db="EMBL/GenBank/DDBJ databases">
        <authorList>
            <person name="Jaros S."/>
            <person name="Januszkiewicz K."/>
            <person name="Wedrychowicz H."/>
        </authorList>
    </citation>
    <scope>NUCLEOTIDE SEQUENCE [LARGE SCALE GENOMIC DNA]</scope>
    <source>
        <strain evidence="2 3">DSM 26897</strain>
    </source>
</reference>
<evidence type="ECO:0000256" key="1">
    <source>
        <dbReference type="SAM" id="SignalP"/>
    </source>
</evidence>
<dbReference type="RefSeq" id="WP_073048627.1">
    <property type="nucleotide sequence ID" value="NZ_FQUO01000028.1"/>
</dbReference>
<organism evidence="2 3">
    <name type="scientific">Cnuella takakiae</name>
    <dbReference type="NCBI Taxonomy" id="1302690"/>
    <lineage>
        <taxon>Bacteria</taxon>
        <taxon>Pseudomonadati</taxon>
        <taxon>Bacteroidota</taxon>
        <taxon>Chitinophagia</taxon>
        <taxon>Chitinophagales</taxon>
        <taxon>Chitinophagaceae</taxon>
        <taxon>Cnuella</taxon>
    </lineage>
</organism>
<accession>A0A1M5J5B0</accession>
<evidence type="ECO:0000313" key="2">
    <source>
        <dbReference type="EMBL" id="SHG35764.1"/>
    </source>
</evidence>
<evidence type="ECO:0000313" key="3">
    <source>
        <dbReference type="Proteomes" id="UP000184368"/>
    </source>
</evidence>
<dbReference type="OrthoDB" id="1495297at2"/>
<dbReference type="EMBL" id="FQUO01000028">
    <property type="protein sequence ID" value="SHG35764.1"/>
    <property type="molecule type" value="Genomic_DNA"/>
</dbReference>
<feature type="signal peptide" evidence="1">
    <location>
        <begin position="1"/>
        <end position="18"/>
    </location>
</feature>
<gene>
    <name evidence="2" type="ORF">SAMN05444008_12814</name>
</gene>
<keyword evidence="3" id="KW-1185">Reference proteome</keyword>
<keyword evidence="1" id="KW-0732">Signal</keyword>
<dbReference type="Proteomes" id="UP000184368">
    <property type="component" value="Unassembled WGS sequence"/>
</dbReference>
<feature type="chain" id="PRO_5012657634" evidence="1">
    <location>
        <begin position="19"/>
        <end position="121"/>
    </location>
</feature>
<dbReference type="AlphaFoldDB" id="A0A1M5J5B0"/>
<proteinExistence type="predicted"/>
<protein>
    <submittedName>
        <fullName evidence="2">Uncharacterized protein</fullName>
    </submittedName>
</protein>
<name>A0A1M5J5B0_9BACT</name>